<dbReference type="InterPro" id="IPR016040">
    <property type="entry name" value="NAD(P)-bd_dom"/>
</dbReference>
<organism evidence="3 4">
    <name type="scientific">Diplodia seriata</name>
    <dbReference type="NCBI Taxonomy" id="420778"/>
    <lineage>
        <taxon>Eukaryota</taxon>
        <taxon>Fungi</taxon>
        <taxon>Dikarya</taxon>
        <taxon>Ascomycota</taxon>
        <taxon>Pezizomycotina</taxon>
        <taxon>Dothideomycetes</taxon>
        <taxon>Dothideomycetes incertae sedis</taxon>
        <taxon>Botryosphaeriales</taxon>
        <taxon>Botryosphaeriaceae</taxon>
        <taxon>Diplodia</taxon>
    </lineage>
</organism>
<reference evidence="3 4" key="1">
    <citation type="submission" date="2015-03" db="EMBL/GenBank/DDBJ databases">
        <authorList>
            <person name="Morales-Cruz A."/>
            <person name="Amrine K.C."/>
            <person name="Cantu D."/>
        </authorList>
    </citation>
    <scope>NUCLEOTIDE SEQUENCE [LARGE SCALE GENOMIC DNA]</scope>
    <source>
        <strain evidence="3">DS831</strain>
    </source>
</reference>
<evidence type="ECO:0000313" key="3">
    <source>
        <dbReference type="EMBL" id="KKY23169.1"/>
    </source>
</evidence>
<evidence type="ECO:0000313" key="4">
    <source>
        <dbReference type="Proteomes" id="UP000034182"/>
    </source>
</evidence>
<reference evidence="3 4" key="2">
    <citation type="submission" date="2015-05" db="EMBL/GenBank/DDBJ databases">
        <title>Distinctive expansion of gene families associated with plant cell wall degradation and secondary metabolism in the genomes of grapevine trunk pathogens.</title>
        <authorList>
            <person name="Lawrence D.P."/>
            <person name="Travadon R."/>
            <person name="Rolshausen P.E."/>
            <person name="Baumgartner K."/>
        </authorList>
    </citation>
    <scope>NUCLEOTIDE SEQUENCE [LARGE SCALE GENOMIC DNA]</scope>
    <source>
        <strain evidence="3">DS831</strain>
    </source>
</reference>
<dbReference type="InterPro" id="IPR036291">
    <property type="entry name" value="NAD(P)-bd_dom_sf"/>
</dbReference>
<evidence type="ECO:0000259" key="2">
    <source>
        <dbReference type="Pfam" id="PF13460"/>
    </source>
</evidence>
<protein>
    <recommendedName>
        <fullName evidence="2">NAD(P)-binding domain-containing protein</fullName>
    </recommendedName>
</protein>
<dbReference type="SUPFAM" id="SSF51735">
    <property type="entry name" value="NAD(P)-binding Rossmann-fold domains"/>
    <property type="match status" value="1"/>
</dbReference>
<accession>A0A0G2ELE0</accession>
<sequence>MSASINTPVQTIAFLGATGGCTLPVLERTLKAGHHATALVRNPAKLRTLLLDPARGVAADVLDRNLTIIAGDASDATAVRTLLTVPGKEKTLVNTIMSGVGSLPKLQWSLRRPVSLQQPGLCDTATRTVQDALRDLIAEGYRVRGTQVEDEGKPVMIAISTTGISRLQRDVPVLFVPLYHWFLCVPHEDKRNMEDRVVAAKEEGSLRDFIIVRPSLLLDGEAKGAQALRVGWEGVKTSDQAPGPAVGYTTTRNEVAAWIWEEAIMNREKWAGKCVSLTY</sequence>
<proteinExistence type="inferred from homology"/>
<dbReference type="PANTHER" id="PTHR15020:SF50">
    <property type="entry name" value="UPF0659 PROTEIN YMR090W"/>
    <property type="match status" value="1"/>
</dbReference>
<comment type="caution">
    <text evidence="3">The sequence shown here is derived from an EMBL/GenBank/DDBJ whole genome shotgun (WGS) entry which is preliminary data.</text>
</comment>
<gene>
    <name evidence="3" type="ORF">UCDDS831_g03294</name>
</gene>
<dbReference type="Pfam" id="PF13460">
    <property type="entry name" value="NAD_binding_10"/>
    <property type="match status" value="1"/>
</dbReference>
<dbReference type="EMBL" id="LAQI01000070">
    <property type="protein sequence ID" value="KKY23169.1"/>
    <property type="molecule type" value="Genomic_DNA"/>
</dbReference>
<dbReference type="PANTHER" id="PTHR15020">
    <property type="entry name" value="FLAVIN REDUCTASE-RELATED"/>
    <property type="match status" value="1"/>
</dbReference>
<dbReference type="Proteomes" id="UP000034182">
    <property type="component" value="Unassembled WGS sequence"/>
</dbReference>
<comment type="similarity">
    <text evidence="1">Belongs to the avfA family.</text>
</comment>
<name>A0A0G2ELE0_9PEZI</name>
<evidence type="ECO:0000256" key="1">
    <source>
        <dbReference type="ARBA" id="ARBA00038376"/>
    </source>
</evidence>
<dbReference type="Gene3D" id="3.40.50.720">
    <property type="entry name" value="NAD(P)-binding Rossmann-like Domain"/>
    <property type="match status" value="1"/>
</dbReference>
<dbReference type="AlphaFoldDB" id="A0A0G2ELE0"/>
<feature type="domain" description="NAD(P)-binding" evidence="2">
    <location>
        <begin position="16"/>
        <end position="261"/>
    </location>
</feature>